<feature type="domain" description="Thymidylate kinase-like" evidence="4">
    <location>
        <begin position="69"/>
        <end position="227"/>
    </location>
</feature>
<reference evidence="5" key="1">
    <citation type="submission" date="2022-01" db="UniProtKB">
        <authorList>
            <consortium name="EnsemblMetazoa"/>
        </authorList>
    </citation>
    <scope>IDENTIFICATION</scope>
</reference>
<dbReference type="GO" id="GO:0006227">
    <property type="term" value="P:dUDP biosynthetic process"/>
    <property type="evidence" value="ECO:0007669"/>
    <property type="project" value="TreeGrafter"/>
</dbReference>
<dbReference type="Pfam" id="PF02223">
    <property type="entry name" value="Thymidylate_kin"/>
    <property type="match status" value="1"/>
</dbReference>
<evidence type="ECO:0000259" key="4">
    <source>
        <dbReference type="Pfam" id="PF02223"/>
    </source>
</evidence>
<dbReference type="KEGG" id="clec:106663228"/>
<gene>
    <name evidence="5" type="primary">106663228</name>
</gene>
<evidence type="ECO:0000256" key="1">
    <source>
        <dbReference type="ARBA" id="ARBA00009776"/>
    </source>
</evidence>
<proteinExistence type="inferred from homology"/>
<dbReference type="OMA" id="VDRWWCS"/>
<evidence type="ECO:0000256" key="2">
    <source>
        <dbReference type="ARBA" id="ARBA00022741"/>
    </source>
</evidence>
<keyword evidence="2" id="KW-0547">Nucleotide-binding</keyword>
<comment type="similarity">
    <text evidence="1">Belongs to the thymidylate kinase family.</text>
</comment>
<dbReference type="Proteomes" id="UP000494040">
    <property type="component" value="Unassembled WGS sequence"/>
</dbReference>
<dbReference type="OrthoDB" id="425602at2759"/>
<dbReference type="GO" id="GO:0006233">
    <property type="term" value="P:dTDP biosynthetic process"/>
    <property type="evidence" value="ECO:0007669"/>
    <property type="project" value="TreeGrafter"/>
</dbReference>
<dbReference type="AlphaFoldDB" id="A0A8I6TEA1"/>
<evidence type="ECO:0000313" key="6">
    <source>
        <dbReference type="Proteomes" id="UP000494040"/>
    </source>
</evidence>
<protein>
    <recommendedName>
        <fullName evidence="4">Thymidylate kinase-like domain-containing protein</fullName>
    </recommendedName>
</protein>
<dbReference type="InterPro" id="IPR039430">
    <property type="entry name" value="Thymidylate_kin-like_dom"/>
</dbReference>
<dbReference type="PANTHER" id="PTHR10344:SF4">
    <property type="entry name" value="UMP-CMP KINASE 2, MITOCHONDRIAL"/>
    <property type="match status" value="1"/>
</dbReference>
<dbReference type="SUPFAM" id="SSF52540">
    <property type="entry name" value="P-loop containing nucleoside triphosphate hydrolases"/>
    <property type="match status" value="1"/>
</dbReference>
<evidence type="ECO:0000313" key="5">
    <source>
        <dbReference type="EnsemblMetazoa" id="XP_014243385.1"/>
    </source>
</evidence>
<sequence length="252" mass="29007">MHDLRTTVTLLLTVWLKMFPSLFKNVDSVLAILEKHVHFDEVKELLRIYEAQKLLYKGPYKKEKLFIVLEGLDGSGKSTLAKILTAKLKGTMRTSPPQCLTRLRAFFDGQEPPLRRAFYSLGNYVLSYEAASELETRHVIVDRFWHSTASYAIAENDTVGGPYDWPEDLLKPDVVFFLAVSERIRAERMRYRVLTGEEGRLKDDSLFRERLYNAFMAMRNPGVMKIDGDLTVNKVTVNIMDVLKAKYNIAFS</sequence>
<dbReference type="Gene3D" id="3.40.50.300">
    <property type="entry name" value="P-loop containing nucleotide triphosphate hydrolases"/>
    <property type="match status" value="1"/>
</dbReference>
<organism evidence="5 6">
    <name type="scientific">Cimex lectularius</name>
    <name type="common">Bed bug</name>
    <name type="synonym">Acanthia lectularia</name>
    <dbReference type="NCBI Taxonomy" id="79782"/>
    <lineage>
        <taxon>Eukaryota</taxon>
        <taxon>Metazoa</taxon>
        <taxon>Ecdysozoa</taxon>
        <taxon>Arthropoda</taxon>
        <taxon>Hexapoda</taxon>
        <taxon>Insecta</taxon>
        <taxon>Pterygota</taxon>
        <taxon>Neoptera</taxon>
        <taxon>Paraneoptera</taxon>
        <taxon>Hemiptera</taxon>
        <taxon>Heteroptera</taxon>
        <taxon>Panheteroptera</taxon>
        <taxon>Cimicomorpha</taxon>
        <taxon>Cimicidae</taxon>
        <taxon>Cimex</taxon>
    </lineage>
</organism>
<name>A0A8I6TEA1_CIMLE</name>
<keyword evidence="6" id="KW-1185">Reference proteome</keyword>
<dbReference type="GO" id="GO:0004798">
    <property type="term" value="F:dTMP kinase activity"/>
    <property type="evidence" value="ECO:0007669"/>
    <property type="project" value="TreeGrafter"/>
</dbReference>
<dbReference type="EnsemblMetazoa" id="XM_014387899.2">
    <property type="protein sequence ID" value="XP_014243385.1"/>
    <property type="gene ID" value="LOC106663228"/>
</dbReference>
<dbReference type="GO" id="GO:0005739">
    <property type="term" value="C:mitochondrion"/>
    <property type="evidence" value="ECO:0007669"/>
    <property type="project" value="TreeGrafter"/>
</dbReference>
<dbReference type="GO" id="GO:0004550">
    <property type="term" value="F:nucleoside diphosphate kinase activity"/>
    <property type="evidence" value="ECO:0007669"/>
    <property type="project" value="TreeGrafter"/>
</dbReference>
<keyword evidence="3" id="KW-0067">ATP-binding</keyword>
<dbReference type="GO" id="GO:0005524">
    <property type="term" value="F:ATP binding"/>
    <property type="evidence" value="ECO:0007669"/>
    <property type="project" value="UniProtKB-KW"/>
</dbReference>
<accession>A0A8I6TEA1</accession>
<dbReference type="InterPro" id="IPR027417">
    <property type="entry name" value="P-loop_NTPase"/>
</dbReference>
<evidence type="ECO:0000256" key="3">
    <source>
        <dbReference type="ARBA" id="ARBA00022840"/>
    </source>
</evidence>
<dbReference type="PANTHER" id="PTHR10344">
    <property type="entry name" value="THYMIDYLATE KINASE"/>
    <property type="match status" value="1"/>
</dbReference>
<dbReference type="GO" id="GO:0006235">
    <property type="term" value="P:dTTP biosynthetic process"/>
    <property type="evidence" value="ECO:0007669"/>
    <property type="project" value="TreeGrafter"/>
</dbReference>